<evidence type="ECO:0000256" key="1">
    <source>
        <dbReference type="SAM" id="Coils"/>
    </source>
</evidence>
<dbReference type="PANTHER" id="PTHR14305:SF0">
    <property type="entry name" value="E3 UBIQUITIN-PROTEIN LIGASE CCNB1IP1"/>
    <property type="match status" value="1"/>
</dbReference>
<evidence type="ECO:0000313" key="4">
    <source>
        <dbReference type="Proteomes" id="UP000738349"/>
    </source>
</evidence>
<dbReference type="GO" id="GO:0061630">
    <property type="term" value="F:ubiquitin protein ligase activity"/>
    <property type="evidence" value="ECO:0007669"/>
    <property type="project" value="InterPro"/>
</dbReference>
<accession>A0A9P9FQB6</accession>
<evidence type="ECO:0000313" key="3">
    <source>
        <dbReference type="EMBL" id="KAH7171535.1"/>
    </source>
</evidence>
<keyword evidence="1" id="KW-0175">Coiled coil</keyword>
<evidence type="ECO:0000256" key="2">
    <source>
        <dbReference type="SAM" id="MobiDB-lite"/>
    </source>
</evidence>
<feature type="compositionally biased region" description="Low complexity" evidence="2">
    <location>
        <begin position="253"/>
        <end position="262"/>
    </location>
</feature>
<dbReference type="OrthoDB" id="441210at2759"/>
<dbReference type="Proteomes" id="UP000738349">
    <property type="component" value="Unassembled WGS sequence"/>
</dbReference>
<comment type="caution">
    <text evidence="3">The sequence shown here is derived from an EMBL/GenBank/DDBJ whole genome shotgun (WGS) entry which is preliminary data.</text>
</comment>
<protein>
    <recommendedName>
        <fullName evidence="5">E3 ubiquitin-protein ligase CCNB1IP1</fullName>
    </recommendedName>
</protein>
<dbReference type="AlphaFoldDB" id="A0A9P9FQB6"/>
<feature type="region of interest" description="Disordered" evidence="2">
    <location>
        <begin position="214"/>
        <end position="267"/>
    </location>
</feature>
<organism evidence="3 4">
    <name type="scientific">Dactylonectria macrodidyma</name>
    <dbReference type="NCBI Taxonomy" id="307937"/>
    <lineage>
        <taxon>Eukaryota</taxon>
        <taxon>Fungi</taxon>
        <taxon>Dikarya</taxon>
        <taxon>Ascomycota</taxon>
        <taxon>Pezizomycotina</taxon>
        <taxon>Sordariomycetes</taxon>
        <taxon>Hypocreomycetidae</taxon>
        <taxon>Hypocreales</taxon>
        <taxon>Nectriaceae</taxon>
        <taxon>Dactylonectria</taxon>
    </lineage>
</organism>
<dbReference type="EMBL" id="JAGMUV010000002">
    <property type="protein sequence ID" value="KAH7171535.1"/>
    <property type="molecule type" value="Genomic_DNA"/>
</dbReference>
<feature type="coiled-coil region" evidence="1">
    <location>
        <begin position="77"/>
        <end position="122"/>
    </location>
</feature>
<dbReference type="GO" id="GO:0000795">
    <property type="term" value="C:synaptonemal complex"/>
    <property type="evidence" value="ECO:0007669"/>
    <property type="project" value="InterPro"/>
</dbReference>
<evidence type="ECO:0008006" key="5">
    <source>
        <dbReference type="Google" id="ProtNLM"/>
    </source>
</evidence>
<gene>
    <name evidence="3" type="ORF">EDB81DRAFT_865351</name>
</gene>
<dbReference type="GO" id="GO:0007131">
    <property type="term" value="P:reciprocal meiotic recombination"/>
    <property type="evidence" value="ECO:0007669"/>
    <property type="project" value="InterPro"/>
</dbReference>
<reference evidence="3" key="1">
    <citation type="journal article" date="2021" name="Nat. Commun.">
        <title>Genetic determinants of endophytism in the Arabidopsis root mycobiome.</title>
        <authorList>
            <person name="Mesny F."/>
            <person name="Miyauchi S."/>
            <person name="Thiergart T."/>
            <person name="Pickel B."/>
            <person name="Atanasova L."/>
            <person name="Karlsson M."/>
            <person name="Huettel B."/>
            <person name="Barry K.W."/>
            <person name="Haridas S."/>
            <person name="Chen C."/>
            <person name="Bauer D."/>
            <person name="Andreopoulos W."/>
            <person name="Pangilinan J."/>
            <person name="LaButti K."/>
            <person name="Riley R."/>
            <person name="Lipzen A."/>
            <person name="Clum A."/>
            <person name="Drula E."/>
            <person name="Henrissat B."/>
            <person name="Kohler A."/>
            <person name="Grigoriev I.V."/>
            <person name="Martin F.M."/>
            <person name="Hacquard S."/>
        </authorList>
    </citation>
    <scope>NUCLEOTIDE SEQUENCE</scope>
    <source>
        <strain evidence="3">MPI-CAGE-AT-0147</strain>
    </source>
</reference>
<sequence>MGVTGQDNERRIPCLVCNAQLNNPDSVFVSNLRPSEDYKTTILSGLSPSDVMECAGRALSFWALQASQEIYYHHHLYKTLTDKYSNLNLRLEKIVNDANSEIESLQHRVTSLVAEQEALRRKYQEMHQAHRDKSRKLLQTQELYDKVKRRAEMGDIQQAASDAVDSSLQVAPQTSHGFGIMGDSDLGESNIMPTFGQSHRLDMAGMNTGMPRSHMTLSSRDDSRWPRLGGAPRSDLSSTPLAAGHRPGFAGPLHLGRTSSLTGLGGTPAPGLGTVRGATAPTFASNRFGLAGVGLMSGLKVSQPTHLPNVDASTQHH</sequence>
<proteinExistence type="predicted"/>
<dbReference type="PANTHER" id="PTHR14305">
    <property type="entry name" value="E3 UBIQUITIN-PROTEIN LIGASE CCNB1IP1"/>
    <property type="match status" value="1"/>
</dbReference>
<dbReference type="InterPro" id="IPR042448">
    <property type="entry name" value="CCNB1IP1"/>
</dbReference>
<keyword evidence="4" id="KW-1185">Reference proteome</keyword>
<name>A0A9P9FQB6_9HYPO</name>